<dbReference type="InterPro" id="IPR013739">
    <property type="entry name" value="Beta_galactosidase_C"/>
</dbReference>
<dbReference type="Gene3D" id="3.20.20.80">
    <property type="entry name" value="Glycosidases"/>
    <property type="match status" value="1"/>
</dbReference>
<dbReference type="Pfam" id="PF08533">
    <property type="entry name" value="Glyco_hydro_42C"/>
    <property type="match status" value="1"/>
</dbReference>
<dbReference type="Gene3D" id="3.40.50.880">
    <property type="match status" value="1"/>
</dbReference>
<dbReference type="InterPro" id="IPR029062">
    <property type="entry name" value="Class_I_gatase-like"/>
</dbReference>
<proteinExistence type="inferred from homology"/>
<dbReference type="PANTHER" id="PTHR36447:SF1">
    <property type="entry name" value="BETA-GALACTOSIDASE GANA"/>
    <property type="match status" value="1"/>
</dbReference>
<comment type="similarity">
    <text evidence="2 6">Belongs to the glycosyl hydrolase 42 family.</text>
</comment>
<keyword evidence="4 6" id="KW-0378">Hydrolase</keyword>
<keyword evidence="11" id="KW-1185">Reference proteome</keyword>
<dbReference type="SUPFAM" id="SSF52317">
    <property type="entry name" value="Class I glutamine amidotransferase-like"/>
    <property type="match status" value="1"/>
</dbReference>
<comment type="caution">
    <text evidence="10">The sequence shown here is derived from an EMBL/GenBank/DDBJ whole genome shotgun (WGS) entry which is preliminary data.</text>
</comment>
<dbReference type="EMBL" id="BAABBX010000014">
    <property type="protein sequence ID" value="GAA4189537.1"/>
    <property type="molecule type" value="Genomic_DNA"/>
</dbReference>
<keyword evidence="5 6" id="KW-0326">Glycosidase</keyword>
<dbReference type="InterPro" id="IPR013780">
    <property type="entry name" value="Glyco_hydro_b"/>
</dbReference>
<dbReference type="Pfam" id="PF08532">
    <property type="entry name" value="Glyco_hydro_42M"/>
    <property type="match status" value="1"/>
</dbReference>
<organism evidence="10 11">
    <name type="scientific">Gryllotalpicola kribbensis</name>
    <dbReference type="NCBI Taxonomy" id="993084"/>
    <lineage>
        <taxon>Bacteria</taxon>
        <taxon>Bacillati</taxon>
        <taxon>Actinomycetota</taxon>
        <taxon>Actinomycetes</taxon>
        <taxon>Micrococcales</taxon>
        <taxon>Microbacteriaceae</taxon>
        <taxon>Gryllotalpicola</taxon>
    </lineage>
</organism>
<dbReference type="Gene3D" id="2.60.40.1180">
    <property type="entry name" value="Golgi alpha-mannosidase II"/>
    <property type="match status" value="1"/>
</dbReference>
<name>A0ABP8ATB8_9MICO</name>
<protein>
    <recommendedName>
        <fullName evidence="3 6">Beta-galactosidase</fullName>
        <shortName evidence="6">Beta-gal</shortName>
        <ecNumber evidence="3 6">3.2.1.23</ecNumber>
    </recommendedName>
</protein>
<evidence type="ECO:0000256" key="2">
    <source>
        <dbReference type="ARBA" id="ARBA00005940"/>
    </source>
</evidence>
<feature type="domain" description="Beta-galactosidase C-terminal" evidence="9">
    <location>
        <begin position="611"/>
        <end position="666"/>
    </location>
</feature>
<dbReference type="PIRSF" id="PIRSF001084">
    <property type="entry name" value="B-galactosidase"/>
    <property type="match status" value="1"/>
</dbReference>
<evidence type="ECO:0000259" key="9">
    <source>
        <dbReference type="Pfam" id="PF08533"/>
    </source>
</evidence>
<evidence type="ECO:0000256" key="4">
    <source>
        <dbReference type="ARBA" id="ARBA00022801"/>
    </source>
</evidence>
<dbReference type="Pfam" id="PF02449">
    <property type="entry name" value="Glyco_hydro_42"/>
    <property type="match status" value="1"/>
</dbReference>
<evidence type="ECO:0000259" key="7">
    <source>
        <dbReference type="Pfam" id="PF02449"/>
    </source>
</evidence>
<dbReference type="InterPro" id="IPR003476">
    <property type="entry name" value="Glyco_hydro_42"/>
</dbReference>
<dbReference type="EC" id="3.2.1.23" evidence="3 6"/>
<evidence type="ECO:0000256" key="3">
    <source>
        <dbReference type="ARBA" id="ARBA00012756"/>
    </source>
</evidence>
<sequence>MSGARVAEGMMLFGADWNPEQWPEKVNDADLRLMREAGVNRVSLGMFAWSTIEPQDGRFELDWLERLLDRLDAASIGVNLATPSAAPPWWLLDAHPEIQLVDAQGRRVPGGGRLSWCPSSAVFRHYATRAAAVLSEAFGRHPALSLWHVGNEFGNENAQCFCDECAIAFRSWARRRHTTLDTLNRAWGTAFWGHGYTAWSQITPPRTTRNPPDPGLALDYRRFCSDQLLAHYRAEVVAIRGAGSTVPATTNFMIAQGADAIDHHAWSAEVDVVANDHYTVAADPERHRELAFSADRARGVAGGGPWLLMEHSTSAVNWQPRNRAKGPGEMRRDTLSHIARGADGALFFQWRASTAGVEQFHSAMVPHAGVHTRVWREVCELGAELARLAPVTGSVVERAEVAVLWDAQAHWAMDAARPPTIDVAYPLLPERTHRAFHRRGIRVDVLHPDDALAGYRLIILPGLYQASAGLTERLDAAVRSGMHVLITALSGIVDDTARVIGGGYPGAFRELLGLRGEELLPLQPGQRVRLSDGSTAERWVEHLTPTTSRTTATFSDGPLRGLGAMTRRELGAGTVRYVAAVLAEESFDALAGALTAELGIRPPAAATGTAVDLVRRVAADGTGFLFCINHGAEEAEIAVYGEDLLTGRVARGTGAVPAGGAAVFRERRTSLSGGHHDERGQS</sequence>
<evidence type="ECO:0000259" key="8">
    <source>
        <dbReference type="Pfam" id="PF08532"/>
    </source>
</evidence>
<reference evidence="11" key="1">
    <citation type="journal article" date="2019" name="Int. J. Syst. Evol. Microbiol.">
        <title>The Global Catalogue of Microorganisms (GCM) 10K type strain sequencing project: providing services to taxonomists for standard genome sequencing and annotation.</title>
        <authorList>
            <consortium name="The Broad Institute Genomics Platform"/>
            <consortium name="The Broad Institute Genome Sequencing Center for Infectious Disease"/>
            <person name="Wu L."/>
            <person name="Ma J."/>
        </authorList>
    </citation>
    <scope>NUCLEOTIDE SEQUENCE [LARGE SCALE GENOMIC DNA]</scope>
    <source>
        <strain evidence="11">JCM 17593</strain>
    </source>
</reference>
<dbReference type="InterPro" id="IPR013738">
    <property type="entry name" value="Beta_galactosidase_Trimer"/>
</dbReference>
<dbReference type="InterPro" id="IPR013529">
    <property type="entry name" value="Glyco_hydro_42_N"/>
</dbReference>
<feature type="domain" description="Beta-galactosidase trimerisation" evidence="8">
    <location>
        <begin position="399"/>
        <end position="600"/>
    </location>
</feature>
<gene>
    <name evidence="10" type="ORF">GCM10022288_17520</name>
</gene>
<evidence type="ECO:0000313" key="10">
    <source>
        <dbReference type="EMBL" id="GAA4189537.1"/>
    </source>
</evidence>
<dbReference type="RefSeq" id="WP_344775946.1">
    <property type="nucleotide sequence ID" value="NZ_BAABBX010000014.1"/>
</dbReference>
<dbReference type="CDD" id="cd03143">
    <property type="entry name" value="A4_beta-galactosidase_middle_domain"/>
    <property type="match status" value="1"/>
</dbReference>
<feature type="domain" description="Glycoside hydrolase family 42 N-terminal" evidence="7">
    <location>
        <begin position="16"/>
        <end position="387"/>
    </location>
</feature>
<dbReference type="InterPro" id="IPR017853">
    <property type="entry name" value="GH"/>
</dbReference>
<dbReference type="Proteomes" id="UP001500213">
    <property type="component" value="Unassembled WGS sequence"/>
</dbReference>
<dbReference type="PANTHER" id="PTHR36447">
    <property type="entry name" value="BETA-GALACTOSIDASE GANA"/>
    <property type="match status" value="1"/>
</dbReference>
<evidence type="ECO:0000256" key="6">
    <source>
        <dbReference type="PIRNR" id="PIRNR001084"/>
    </source>
</evidence>
<comment type="catalytic activity">
    <reaction evidence="1 6">
        <text>Hydrolysis of terminal non-reducing beta-D-galactose residues in beta-D-galactosides.</text>
        <dbReference type="EC" id="3.2.1.23"/>
    </reaction>
</comment>
<evidence type="ECO:0000313" key="11">
    <source>
        <dbReference type="Proteomes" id="UP001500213"/>
    </source>
</evidence>
<dbReference type="SUPFAM" id="SSF51445">
    <property type="entry name" value="(Trans)glycosidases"/>
    <property type="match status" value="1"/>
</dbReference>
<evidence type="ECO:0000256" key="5">
    <source>
        <dbReference type="ARBA" id="ARBA00023295"/>
    </source>
</evidence>
<evidence type="ECO:0000256" key="1">
    <source>
        <dbReference type="ARBA" id="ARBA00001412"/>
    </source>
</evidence>
<accession>A0ABP8ATB8</accession>